<name>A0A8T3VZQ9_METOL</name>
<accession>A0A8T3VZQ9</accession>
<dbReference type="AlphaFoldDB" id="A0A8T3VZQ9"/>
<gene>
    <name evidence="1" type="ORF">E7Z75_10265</name>
</gene>
<organism evidence="1 2">
    <name type="scientific">Methanobrevibacter olleyae</name>
    <dbReference type="NCBI Taxonomy" id="294671"/>
    <lineage>
        <taxon>Archaea</taxon>
        <taxon>Methanobacteriati</taxon>
        <taxon>Methanobacteriota</taxon>
        <taxon>Methanomada group</taxon>
        <taxon>Methanobacteria</taxon>
        <taxon>Methanobacteriales</taxon>
        <taxon>Methanobacteriaceae</taxon>
        <taxon>Methanobrevibacter</taxon>
    </lineage>
</organism>
<dbReference type="EMBL" id="SUTG01000101">
    <property type="protein sequence ID" value="MBE6513505.1"/>
    <property type="molecule type" value="Genomic_DNA"/>
</dbReference>
<proteinExistence type="predicted"/>
<sequence length="170" mass="18786">MKNKLFAILIVAILAIVSLGGVYALDIGSIFDTGNSVTVDGVRFNVPDGFEEVISNSTTKYNRTVDNIPYYSEIKNYAYGNDTVSLSVSKNPSHKATDETAKHYGGDSETINGVSGYLEYHPQTVTKFTSGKYIYTFTTYPYYTFAYAKDDKLVIVSASEKEYLSDILIA</sequence>
<protein>
    <submittedName>
        <fullName evidence="1">Uncharacterized protein</fullName>
    </submittedName>
</protein>
<comment type="caution">
    <text evidence="1">The sequence shown here is derived from an EMBL/GenBank/DDBJ whole genome shotgun (WGS) entry which is preliminary data.</text>
</comment>
<evidence type="ECO:0000313" key="2">
    <source>
        <dbReference type="Proteomes" id="UP000732619"/>
    </source>
</evidence>
<reference evidence="1" key="1">
    <citation type="submission" date="2019-04" db="EMBL/GenBank/DDBJ databases">
        <title>Evolution of Biomass-Degrading Anaerobic Consortia Revealed by Metagenomics.</title>
        <authorList>
            <person name="Peng X."/>
        </authorList>
    </citation>
    <scope>NUCLEOTIDE SEQUENCE</scope>
    <source>
        <strain evidence="1">SIG14</strain>
    </source>
</reference>
<dbReference type="Proteomes" id="UP000732619">
    <property type="component" value="Unassembled WGS sequence"/>
</dbReference>
<evidence type="ECO:0000313" key="1">
    <source>
        <dbReference type="EMBL" id="MBE6513505.1"/>
    </source>
</evidence>